<comment type="caution">
    <text evidence="3">The sequence shown here is derived from an EMBL/GenBank/DDBJ whole genome shotgun (WGS) entry which is preliminary data.</text>
</comment>
<dbReference type="Pfam" id="PF15296">
    <property type="entry name" value="Codanin-1_C"/>
    <property type="match status" value="1"/>
</dbReference>
<dbReference type="Proteomes" id="UP000822688">
    <property type="component" value="Chromosome 1"/>
</dbReference>
<feature type="compositionally biased region" description="Basic and acidic residues" evidence="1">
    <location>
        <begin position="1390"/>
        <end position="1400"/>
    </location>
</feature>
<feature type="region of interest" description="Disordered" evidence="1">
    <location>
        <begin position="1381"/>
        <end position="1420"/>
    </location>
</feature>
<name>A0A8T0JB32_CERPU</name>
<feature type="compositionally biased region" description="Polar residues" evidence="1">
    <location>
        <begin position="647"/>
        <end position="663"/>
    </location>
</feature>
<evidence type="ECO:0000259" key="2">
    <source>
        <dbReference type="Pfam" id="PF15296"/>
    </source>
</evidence>
<feature type="domain" description="Codanin-1 C-terminal" evidence="2">
    <location>
        <begin position="978"/>
        <end position="1118"/>
    </location>
</feature>
<sequence>MAGVFQEEDGDARLLRLLREDRIPVGDLLHWLHAHHGPGPPSFVAQAQVLPPDDSMSHQQWREQLGMTTPQSFAVTFLNCVRAEVQPLIAIADSVGDVVVKSSLQPTETVQSKEPETKLGLNAASEAPKFALENVSSFNGSKGGKDRRKSTGTILQAIQEPKRLQLPVYDDDFPALGNAPKSNVKKTVNQSKQKRRVNPTPMVNPVVDSAFILAKVEAPITTQQNHVNNSKLPGAGPVKVDMDILMQRCEISRKQKQKEKPEAPKKENIKNWSWEKFDSRSGTSFNQGPPSDTAAVGPHTEVKLSGRFDDVHAAGSAFPAITQIVPKFASTKSILAEPANSTVAEKEPAFVDSRSSITESLPLHCLSNTLTNLASVHATLMVVKLVPSLLEELHFLLQLLSLEPACSGASPGASRGALNSIAEFKQDKENLFASGDDCAGYATLVLEQAGRILDCVGEQILVALIEEPAIARHSPTLLVRLKASLADQQAAALRSFKAYETASRTNGVIEQSPTAGTVRLTPGLPVSLPFQAARDSRNIFKTQEEQRAYNNREQCRDQFYAIIREAASAYSAFGWVSTGAEGEGFLKMKDSVRNFLQVLLVENYPWFAELFLEQVLQASNSGETDPEVTSLARQDPAKLQRLHDRLTSTNTSRLPATSQKQGSSGMGNGDSRLMLSPGSPWSKVKSTEQRLLAKKNGTNNDFSTNSVQVFNKGRNSVGNGRERPTVNTDVGSKFSSYFPQFLCVYVWFLEAADSHRLSTQMMWSIKGKITVLTQLSPYSRDAADIGSGFTQRVLALKALAGLLGYLFVSPGAGARPPIPGPGAHDKTRSTLWDMARSEPPVDVPAVLSKAQMEGSVLLNLPWILEFLRLLKADWLALSHPQFQSIVSSLRDLYLLPMLNPSSEQFGVGSICILASLDAFFEYMDLTPFNGEWSKNIKANTSPVKHKDASGIEGEDTRRLSEIPAEERPLAFKGLDTMLGIIDSRYIQHCCPLLMELRGVLVEGKKRRHRQREPSWPDSPGQPRARTVRKITPVQRPGPSQPLDISSNLPSGEKVAAEHGFDSQDDQLKLKLQRTFLEQRPHLRRVVDFVVDTAASNAARAAVLKVVPPALQNAQEKLQMVLRGNGGDSSPSTSSPWSLSKGSQVETAVEHIITTTIHQLLGPALDYAKGHAADRTAEALAALADPEESAFVLSVAAGIAAETAGQAACQKAMASISGEIRKRITDDVETWRRKSLLHGLEAYGGSPTNASRRMRAQSWPRAAMQPLSVEYPDQLEIGIVQEASGLSDLVTTGSVPIPGYRAFGEPEDESSPTKSSRSVGSPHDVITDTGVQLNTISTSSSMRTAKTSMAVKRQLSFSFKEQINVGTSDVEPNSLLVEDQNETLANGASLQRERGGEETHSRRWSIGSSLEENGQRRPGLREIGVEEAQVRRWSVGSTLGENGQKKPYKVSSLLGRMEEHDSPGGFASGAVIGELTGPQIFAARISEACSNACYYCSVKPFKDESRHSLRQHLAIICISLEGLLSRIPGAIPAGGFDALVFNQDTHMQWARLCEEGSSNPDTSSTSKNSKLQLQVERGLVRRSVALAVHLLLWDPSIVLDSPGTDMIGYDVAESNFLQKTGLSELKSGLPSASSNELISSAGKSGQEKTSWVNGFGLQERNSAGYYSEPEWSVMHALTVTWKYLVEAAILSKDFLLQELLTPWRWKLAMTSQPWQGFVDGFFEDWSVTVQKEIASVLIGLIGSEMETFCEGYEIQLCAFVRAMSEKNIFCENGTTSTCKDTSFSIGMNTTNNLSMSSVRTKQDRLVNRTESLAAGLAVLILQHYSPEVCIDKFRAQNGQSVRFLKDAEGGFNSLRKLVENLFLEGEKMS</sequence>
<proteinExistence type="predicted"/>
<feature type="region of interest" description="Disordered" evidence="1">
    <location>
        <begin position="1003"/>
        <end position="1026"/>
    </location>
</feature>
<evidence type="ECO:0000313" key="3">
    <source>
        <dbReference type="EMBL" id="KAG0593114.1"/>
    </source>
</evidence>
<dbReference type="PANTHER" id="PTHR28678">
    <property type="entry name" value="CODANIN-1"/>
    <property type="match status" value="1"/>
</dbReference>
<feature type="region of interest" description="Disordered" evidence="1">
    <location>
        <begin position="175"/>
        <end position="202"/>
    </location>
</feature>
<dbReference type="InterPro" id="IPR040031">
    <property type="entry name" value="Codanin-1"/>
</dbReference>
<feature type="region of interest" description="Disordered" evidence="1">
    <location>
        <begin position="703"/>
        <end position="724"/>
    </location>
</feature>
<evidence type="ECO:0000313" key="4">
    <source>
        <dbReference type="Proteomes" id="UP000822688"/>
    </source>
</evidence>
<dbReference type="GO" id="GO:0006325">
    <property type="term" value="P:chromatin organization"/>
    <property type="evidence" value="ECO:0007669"/>
    <property type="project" value="TreeGrafter"/>
</dbReference>
<feature type="region of interest" description="Disordered" evidence="1">
    <location>
        <begin position="645"/>
        <end position="680"/>
    </location>
</feature>
<dbReference type="InterPro" id="IPR028171">
    <property type="entry name" value="Codanin-1_C"/>
</dbReference>
<gene>
    <name evidence="3" type="ORF">KC19_1G305900</name>
</gene>
<organism evidence="3 4">
    <name type="scientific">Ceratodon purpureus</name>
    <name type="common">Fire moss</name>
    <name type="synonym">Dicranum purpureum</name>
    <dbReference type="NCBI Taxonomy" id="3225"/>
    <lineage>
        <taxon>Eukaryota</taxon>
        <taxon>Viridiplantae</taxon>
        <taxon>Streptophyta</taxon>
        <taxon>Embryophyta</taxon>
        <taxon>Bryophyta</taxon>
        <taxon>Bryophytina</taxon>
        <taxon>Bryopsida</taxon>
        <taxon>Dicranidae</taxon>
        <taxon>Pseudoditrichales</taxon>
        <taxon>Ditrichaceae</taxon>
        <taxon>Ceratodon</taxon>
    </lineage>
</organism>
<reference evidence="3" key="1">
    <citation type="submission" date="2020-06" db="EMBL/GenBank/DDBJ databases">
        <title>WGS assembly of Ceratodon purpureus strain R40.</title>
        <authorList>
            <person name="Carey S.B."/>
            <person name="Jenkins J."/>
            <person name="Shu S."/>
            <person name="Lovell J.T."/>
            <person name="Sreedasyam A."/>
            <person name="Maumus F."/>
            <person name="Tiley G.P."/>
            <person name="Fernandez-Pozo N."/>
            <person name="Barry K."/>
            <person name="Chen C."/>
            <person name="Wang M."/>
            <person name="Lipzen A."/>
            <person name="Daum C."/>
            <person name="Saski C.A."/>
            <person name="Payton A.C."/>
            <person name="Mcbreen J.C."/>
            <person name="Conrad R.E."/>
            <person name="Kollar L.M."/>
            <person name="Olsson S."/>
            <person name="Huttunen S."/>
            <person name="Landis J.B."/>
            <person name="Wickett N.J."/>
            <person name="Johnson M.G."/>
            <person name="Rensing S.A."/>
            <person name="Grimwood J."/>
            <person name="Schmutz J."/>
            <person name="Mcdaniel S.F."/>
        </authorList>
    </citation>
    <scope>NUCLEOTIDE SEQUENCE</scope>
    <source>
        <strain evidence="3">R40</strain>
    </source>
</reference>
<dbReference type="EMBL" id="CM026421">
    <property type="protein sequence ID" value="KAG0593114.1"/>
    <property type="molecule type" value="Genomic_DNA"/>
</dbReference>
<evidence type="ECO:0000256" key="1">
    <source>
        <dbReference type="SAM" id="MobiDB-lite"/>
    </source>
</evidence>
<dbReference type="PANTHER" id="PTHR28678:SF1">
    <property type="entry name" value="CODANIN-1"/>
    <property type="match status" value="1"/>
</dbReference>
<accession>A0A8T0JB32</accession>
<dbReference type="GO" id="GO:0005634">
    <property type="term" value="C:nucleus"/>
    <property type="evidence" value="ECO:0007669"/>
    <property type="project" value="TreeGrafter"/>
</dbReference>
<feature type="region of interest" description="Disordered" evidence="1">
    <location>
        <begin position="1300"/>
        <end position="1325"/>
    </location>
</feature>
<protein>
    <recommendedName>
        <fullName evidence="2">Codanin-1 C-terminal domain-containing protein</fullName>
    </recommendedName>
</protein>
<keyword evidence="4" id="KW-1185">Reference proteome</keyword>
<feature type="region of interest" description="Disordered" evidence="1">
    <location>
        <begin position="252"/>
        <end position="273"/>
    </location>
</feature>
<feature type="compositionally biased region" description="Polar residues" evidence="1">
    <location>
        <begin position="703"/>
        <end position="718"/>
    </location>
</feature>